<name>A0A1X7UWC8_AMPQE</name>
<dbReference type="EnsemblMetazoa" id="Aqu2.1.32078_001">
    <property type="protein sequence ID" value="Aqu2.1.32078_001"/>
    <property type="gene ID" value="Aqu2.1.32078"/>
</dbReference>
<reference evidence="1" key="1">
    <citation type="submission" date="2017-05" db="UniProtKB">
        <authorList>
            <consortium name="EnsemblMetazoa"/>
        </authorList>
    </citation>
    <scope>IDENTIFICATION</scope>
</reference>
<accession>A0A1X7UWC8</accession>
<protein>
    <submittedName>
        <fullName evidence="1">Uncharacterized protein</fullName>
    </submittedName>
</protein>
<sequence>MAVDSALEASTDAEIPQINEHIHASEEECPVEIGVHSQGHVDLGEIIREANGSWDKLRSLVHHLADDKRKQYLSIYGGPK</sequence>
<dbReference type="AlphaFoldDB" id="A0A1X7UWC8"/>
<dbReference type="InParanoid" id="A0A1X7UWC8"/>
<evidence type="ECO:0000313" key="1">
    <source>
        <dbReference type="EnsemblMetazoa" id="Aqu2.1.32078_001"/>
    </source>
</evidence>
<proteinExistence type="predicted"/>
<organism evidence="1">
    <name type="scientific">Amphimedon queenslandica</name>
    <name type="common">Sponge</name>
    <dbReference type="NCBI Taxonomy" id="400682"/>
    <lineage>
        <taxon>Eukaryota</taxon>
        <taxon>Metazoa</taxon>
        <taxon>Porifera</taxon>
        <taxon>Demospongiae</taxon>
        <taxon>Heteroscleromorpha</taxon>
        <taxon>Haplosclerida</taxon>
        <taxon>Niphatidae</taxon>
        <taxon>Amphimedon</taxon>
    </lineage>
</organism>